<dbReference type="SFLD" id="SFLDG01135">
    <property type="entry name" value="C1.5.6:_HAD__Beta-PGM__Phospha"/>
    <property type="match status" value="1"/>
</dbReference>
<dbReference type="AlphaFoldDB" id="A0A934VCJ3"/>
<dbReference type="PANTHER" id="PTHR43434">
    <property type="entry name" value="PHOSPHOGLYCOLATE PHOSPHATASE"/>
    <property type="match status" value="1"/>
</dbReference>
<dbReference type="SUPFAM" id="SSF56784">
    <property type="entry name" value="HAD-like"/>
    <property type="match status" value="1"/>
</dbReference>
<keyword evidence="6" id="KW-1185">Reference proteome</keyword>
<dbReference type="EMBL" id="JAENIK010000011">
    <property type="protein sequence ID" value="MBK1816549.1"/>
    <property type="molecule type" value="Genomic_DNA"/>
</dbReference>
<dbReference type="GO" id="GO:0008967">
    <property type="term" value="F:phosphoglycolate phosphatase activity"/>
    <property type="evidence" value="ECO:0007669"/>
    <property type="project" value="UniProtKB-EC"/>
</dbReference>
<dbReference type="NCBIfam" id="TIGR01549">
    <property type="entry name" value="HAD-SF-IA-v1"/>
    <property type="match status" value="1"/>
</dbReference>
<comment type="similarity">
    <text evidence="3">Belongs to the HAD-like hydrolase superfamily. CbbY/CbbZ/Gph/YieH family.</text>
</comment>
<evidence type="ECO:0000256" key="4">
    <source>
        <dbReference type="ARBA" id="ARBA00013078"/>
    </source>
</evidence>
<protein>
    <recommendedName>
        <fullName evidence="4">phosphoglycolate phosphatase</fullName>
        <ecNumber evidence="4">3.1.3.18</ecNumber>
    </recommendedName>
</protein>
<evidence type="ECO:0000256" key="1">
    <source>
        <dbReference type="ARBA" id="ARBA00000830"/>
    </source>
</evidence>
<dbReference type="NCBIfam" id="TIGR01509">
    <property type="entry name" value="HAD-SF-IA-v3"/>
    <property type="match status" value="1"/>
</dbReference>
<name>A0A934VCJ3_9BACT</name>
<evidence type="ECO:0000256" key="2">
    <source>
        <dbReference type="ARBA" id="ARBA00004818"/>
    </source>
</evidence>
<sequence>MKHGLIFDLDGTLVDSLQGIAASVNHALVEAGHATHSLAAVQGFIGNGARILLERAAPGGADEALLLSLEETFKSHYDVSWPNGTLPYDGVTALLETLQRLGHPLAVLSNKPHPFTQTIVSQIFPGIRFAEVLGQRAGIHHKPDPAGALEIAESFGLAPADCIVIGDSTMDIETAKNAGMKSIGVTWGFQDRAKLIAAGADVLADNMDDLLRFCGGGFSSAVRQDNAE</sequence>
<dbReference type="InterPro" id="IPR041492">
    <property type="entry name" value="HAD_2"/>
</dbReference>
<organism evidence="5 6">
    <name type="scientific">Luteolibacter yonseiensis</name>
    <dbReference type="NCBI Taxonomy" id="1144680"/>
    <lineage>
        <taxon>Bacteria</taxon>
        <taxon>Pseudomonadati</taxon>
        <taxon>Verrucomicrobiota</taxon>
        <taxon>Verrucomicrobiia</taxon>
        <taxon>Verrucomicrobiales</taxon>
        <taxon>Verrucomicrobiaceae</taxon>
        <taxon>Luteolibacter</taxon>
    </lineage>
</organism>
<evidence type="ECO:0000256" key="3">
    <source>
        <dbReference type="ARBA" id="ARBA00006171"/>
    </source>
</evidence>
<dbReference type="InterPro" id="IPR023214">
    <property type="entry name" value="HAD_sf"/>
</dbReference>
<proteinExistence type="inferred from homology"/>
<dbReference type="EC" id="3.1.3.18" evidence="4"/>
<dbReference type="InterPro" id="IPR050155">
    <property type="entry name" value="HAD-like_hydrolase_sf"/>
</dbReference>
<comment type="caution">
    <text evidence="5">The sequence shown here is derived from an EMBL/GenBank/DDBJ whole genome shotgun (WGS) entry which is preliminary data.</text>
</comment>
<dbReference type="RefSeq" id="WP_200351482.1">
    <property type="nucleotide sequence ID" value="NZ_BAABHZ010000006.1"/>
</dbReference>
<dbReference type="Gene3D" id="1.10.150.240">
    <property type="entry name" value="Putative phosphatase, domain 2"/>
    <property type="match status" value="1"/>
</dbReference>
<dbReference type="GO" id="GO:0006281">
    <property type="term" value="P:DNA repair"/>
    <property type="evidence" value="ECO:0007669"/>
    <property type="project" value="TreeGrafter"/>
</dbReference>
<dbReference type="InterPro" id="IPR036412">
    <property type="entry name" value="HAD-like_sf"/>
</dbReference>
<dbReference type="Pfam" id="PF13419">
    <property type="entry name" value="HAD_2"/>
    <property type="match status" value="1"/>
</dbReference>
<dbReference type="GO" id="GO:0005829">
    <property type="term" value="C:cytosol"/>
    <property type="evidence" value="ECO:0007669"/>
    <property type="project" value="TreeGrafter"/>
</dbReference>
<dbReference type="Proteomes" id="UP000600139">
    <property type="component" value="Unassembled WGS sequence"/>
</dbReference>
<dbReference type="Gene3D" id="3.40.50.1000">
    <property type="entry name" value="HAD superfamily/HAD-like"/>
    <property type="match status" value="1"/>
</dbReference>
<dbReference type="InterPro" id="IPR006439">
    <property type="entry name" value="HAD-SF_hydro_IA"/>
</dbReference>
<dbReference type="SFLD" id="SFLDG01129">
    <property type="entry name" value="C1.5:_HAD__Beta-PGM__Phosphata"/>
    <property type="match status" value="1"/>
</dbReference>
<evidence type="ECO:0000313" key="6">
    <source>
        <dbReference type="Proteomes" id="UP000600139"/>
    </source>
</evidence>
<reference evidence="5" key="1">
    <citation type="submission" date="2021-01" db="EMBL/GenBank/DDBJ databases">
        <title>Modified the classification status of verrucomicrobia.</title>
        <authorList>
            <person name="Feng X."/>
        </authorList>
    </citation>
    <scope>NUCLEOTIDE SEQUENCE</scope>
    <source>
        <strain evidence="5">JCM 18052</strain>
    </source>
</reference>
<comment type="pathway">
    <text evidence="2">Organic acid metabolism; glycolate biosynthesis; glycolate from 2-phosphoglycolate: step 1/1.</text>
</comment>
<evidence type="ECO:0000313" key="5">
    <source>
        <dbReference type="EMBL" id="MBK1816549.1"/>
    </source>
</evidence>
<dbReference type="PANTHER" id="PTHR43434:SF1">
    <property type="entry name" value="PHOSPHOGLYCOLATE PHOSPHATASE"/>
    <property type="match status" value="1"/>
</dbReference>
<dbReference type="InterPro" id="IPR023198">
    <property type="entry name" value="PGP-like_dom2"/>
</dbReference>
<keyword evidence="5" id="KW-0378">Hydrolase</keyword>
<comment type="catalytic activity">
    <reaction evidence="1">
        <text>2-phosphoglycolate + H2O = glycolate + phosphate</text>
        <dbReference type="Rhea" id="RHEA:14369"/>
        <dbReference type="ChEBI" id="CHEBI:15377"/>
        <dbReference type="ChEBI" id="CHEBI:29805"/>
        <dbReference type="ChEBI" id="CHEBI:43474"/>
        <dbReference type="ChEBI" id="CHEBI:58033"/>
        <dbReference type="EC" id="3.1.3.18"/>
    </reaction>
</comment>
<dbReference type="FunFam" id="3.40.50.1000:FF:000022">
    <property type="entry name" value="Phosphoglycolate phosphatase"/>
    <property type="match status" value="1"/>
</dbReference>
<accession>A0A934VCJ3</accession>
<dbReference type="SFLD" id="SFLDS00003">
    <property type="entry name" value="Haloacid_Dehalogenase"/>
    <property type="match status" value="1"/>
</dbReference>
<gene>
    <name evidence="5" type="ORF">JIN84_13065</name>
</gene>